<sequence>MEQQVQKVGVFLDSSCEEGQDFLLDSLKLFNSSYQWLIWTNNITENLLTLSPSRINIDSNVTIATPGVKLYDIYRIHKSVNFTVTEIGTGENDKLYFIPRPDRRDFNQFKFNASLMMIDLKFNLSNLIPPLLDQSYEPGIDMVRRYGLSLFMHLAEFYNFRMSYVLTNAWGVQLKNGSWDGMVGQVKRGEADFGLAPAKFIIKRYDIIDYIASLQIVRTCFTFLQPKLFGTYKALVHPLDPIVWVCLGVCSLLGVIAFKAVSKHDNTSVCNDNLGGSTLLVISSIAQQGFPDNSYKLSTRLIYISLLFVTFFTAVYYNTAILNGLLLQAPNAIQNVHQLLKSDIKLGLLAVPYILNEIHTLNDSLTVAVRKKLDKIKDPKDKYLNVEEGVAKLKKGQFAFYTEDEAIYTEIMHKMSDAEICSLSEVEKYRPFHVGAIAQDNSPYRELFSRAFVLMREKGLMDRQENRWLVQKPECHWRQDAHSLGLEPLTLAYVIMGLGYILAFAAYIYERWIYNNKNKKLQIKALK</sequence>
<keyword evidence="3 8" id="KW-0812">Transmembrane</keyword>
<dbReference type="EnsemblMetazoa" id="XM_024227532.1">
    <property type="protein sequence ID" value="XP_024083300.1"/>
    <property type="gene ID" value="LOC106667778"/>
</dbReference>
<dbReference type="SUPFAM" id="SSF53850">
    <property type="entry name" value="Periplasmic binding protein-like II"/>
    <property type="match status" value="1"/>
</dbReference>
<proteinExistence type="predicted"/>
<evidence type="ECO:0000256" key="7">
    <source>
        <dbReference type="ARBA" id="ARBA00023180"/>
    </source>
</evidence>
<organism evidence="10 11">
    <name type="scientific">Cimex lectularius</name>
    <name type="common">Bed bug</name>
    <name type="synonym">Acanthia lectularia</name>
    <dbReference type="NCBI Taxonomy" id="79782"/>
    <lineage>
        <taxon>Eukaryota</taxon>
        <taxon>Metazoa</taxon>
        <taxon>Ecdysozoa</taxon>
        <taxon>Arthropoda</taxon>
        <taxon>Hexapoda</taxon>
        <taxon>Insecta</taxon>
        <taxon>Pterygota</taxon>
        <taxon>Neoptera</taxon>
        <taxon>Paraneoptera</taxon>
        <taxon>Hemiptera</taxon>
        <taxon>Heteroptera</taxon>
        <taxon>Panheteroptera</taxon>
        <taxon>Cimicomorpha</taxon>
        <taxon>Cimicidae</taxon>
        <taxon>Cimex</taxon>
    </lineage>
</organism>
<reference evidence="10" key="1">
    <citation type="submission" date="2022-01" db="UniProtKB">
        <authorList>
            <consortium name="EnsemblMetazoa"/>
        </authorList>
    </citation>
    <scope>IDENTIFICATION</scope>
</reference>
<dbReference type="Proteomes" id="UP000494040">
    <property type="component" value="Unassembled WGS sequence"/>
</dbReference>
<dbReference type="PANTHER" id="PTHR42643">
    <property type="entry name" value="IONOTROPIC RECEPTOR 20A-RELATED"/>
    <property type="match status" value="1"/>
</dbReference>
<feature type="domain" description="Ionotropic receptor 75a N-terminal" evidence="9">
    <location>
        <begin position="1"/>
        <end position="113"/>
    </location>
</feature>
<evidence type="ECO:0000256" key="3">
    <source>
        <dbReference type="ARBA" id="ARBA00022692"/>
    </source>
</evidence>
<name>A0A8I6SK41_CIMLE</name>
<dbReference type="GO" id="GO:0005886">
    <property type="term" value="C:plasma membrane"/>
    <property type="evidence" value="ECO:0007669"/>
    <property type="project" value="UniProtKB-SubCell"/>
</dbReference>
<dbReference type="OMA" id="FENREIC"/>
<keyword evidence="7" id="KW-0325">Glycoprotein</keyword>
<keyword evidence="4 8" id="KW-1133">Transmembrane helix</keyword>
<dbReference type="PANTHER" id="PTHR42643:SF30">
    <property type="entry name" value="IONOTROPIC RECEPTOR 40A-RELATED"/>
    <property type="match status" value="1"/>
</dbReference>
<comment type="subcellular location">
    <subcellularLocation>
        <location evidence="1">Cell membrane</location>
        <topology evidence="1">Multi-pass membrane protein</topology>
    </subcellularLocation>
</comment>
<evidence type="ECO:0000313" key="11">
    <source>
        <dbReference type="Proteomes" id="UP000494040"/>
    </source>
</evidence>
<dbReference type="AlphaFoldDB" id="A0A8I6SK41"/>
<dbReference type="Pfam" id="PF24576">
    <property type="entry name" value="IR75A_N"/>
    <property type="match status" value="1"/>
</dbReference>
<keyword evidence="5 8" id="KW-0472">Membrane</keyword>
<keyword evidence="6" id="KW-0675">Receptor</keyword>
<evidence type="ECO:0000256" key="5">
    <source>
        <dbReference type="ARBA" id="ARBA00023136"/>
    </source>
</evidence>
<feature type="transmembrane region" description="Helical" evidence="8">
    <location>
        <begin position="490"/>
        <end position="509"/>
    </location>
</feature>
<accession>A0A8I6SK41</accession>
<dbReference type="RefSeq" id="XP_024083300.1">
    <property type="nucleotide sequence ID" value="XM_024227532.1"/>
</dbReference>
<evidence type="ECO:0000313" key="10">
    <source>
        <dbReference type="EnsemblMetazoa" id="XP_024083300.1"/>
    </source>
</evidence>
<dbReference type="Gene3D" id="3.40.190.10">
    <property type="entry name" value="Periplasmic binding protein-like II"/>
    <property type="match status" value="3"/>
</dbReference>
<protein>
    <recommendedName>
        <fullName evidence="9">Ionotropic receptor 75a N-terminal domain-containing protein</fullName>
    </recommendedName>
</protein>
<dbReference type="InterPro" id="IPR052192">
    <property type="entry name" value="Insect_Ionotropic_Sensory_Rcpt"/>
</dbReference>
<evidence type="ECO:0000256" key="6">
    <source>
        <dbReference type="ARBA" id="ARBA00023170"/>
    </source>
</evidence>
<feature type="transmembrane region" description="Helical" evidence="8">
    <location>
        <begin position="301"/>
        <end position="317"/>
    </location>
</feature>
<dbReference type="InterPro" id="IPR057074">
    <property type="entry name" value="IR75A_N"/>
</dbReference>
<evidence type="ECO:0000256" key="1">
    <source>
        <dbReference type="ARBA" id="ARBA00004651"/>
    </source>
</evidence>
<evidence type="ECO:0000256" key="2">
    <source>
        <dbReference type="ARBA" id="ARBA00022475"/>
    </source>
</evidence>
<keyword evidence="11" id="KW-1185">Reference proteome</keyword>
<evidence type="ECO:0000256" key="8">
    <source>
        <dbReference type="SAM" id="Phobius"/>
    </source>
</evidence>
<dbReference type="KEGG" id="clec:106667778"/>
<feature type="transmembrane region" description="Helical" evidence="8">
    <location>
        <begin position="242"/>
        <end position="261"/>
    </location>
</feature>
<evidence type="ECO:0000256" key="4">
    <source>
        <dbReference type="ARBA" id="ARBA00022989"/>
    </source>
</evidence>
<keyword evidence="2" id="KW-1003">Cell membrane</keyword>
<dbReference type="OrthoDB" id="6581555at2759"/>
<evidence type="ECO:0000259" key="9">
    <source>
        <dbReference type="Pfam" id="PF24576"/>
    </source>
</evidence>
<dbReference type="GeneID" id="106667778"/>